<accession>A0A9P4KEP1</accession>
<comment type="caution">
    <text evidence="2">The sequence shown here is derived from an EMBL/GenBank/DDBJ whole genome shotgun (WGS) entry which is preliminary data.</text>
</comment>
<sequence>MSDSGGRRSTSDTVKIGGGLVVAARMRGERNERRAWCFYLSLSKIKIASQGELQRKRTKCPRKPLANQRKFAQSVYEPPTPRHTREYLHANTTHRSANNFQRTILSKANLPSLLTSRPSAWEDRHSDELNPRVYDPTNPVDTKQNKENRARDWQDARPSLSPSIPTLTVFHKLYHITSHHITSRHGTARYIRRQHAINISLPLPFFPSSLALIILTTT</sequence>
<gene>
    <name evidence="2" type="ORF">CC78DRAFT_577269</name>
</gene>
<protein>
    <submittedName>
        <fullName evidence="2">Uncharacterized protein</fullName>
    </submittedName>
</protein>
<organism evidence="2 3">
    <name type="scientific">Lojkania enalia</name>
    <dbReference type="NCBI Taxonomy" id="147567"/>
    <lineage>
        <taxon>Eukaryota</taxon>
        <taxon>Fungi</taxon>
        <taxon>Dikarya</taxon>
        <taxon>Ascomycota</taxon>
        <taxon>Pezizomycotina</taxon>
        <taxon>Dothideomycetes</taxon>
        <taxon>Pleosporomycetidae</taxon>
        <taxon>Pleosporales</taxon>
        <taxon>Pleosporales incertae sedis</taxon>
        <taxon>Lojkania</taxon>
    </lineage>
</organism>
<feature type="compositionally biased region" description="Basic and acidic residues" evidence="1">
    <location>
        <begin position="143"/>
        <end position="155"/>
    </location>
</feature>
<evidence type="ECO:0000313" key="2">
    <source>
        <dbReference type="EMBL" id="KAF2267316.1"/>
    </source>
</evidence>
<name>A0A9P4KEP1_9PLEO</name>
<evidence type="ECO:0000256" key="1">
    <source>
        <dbReference type="SAM" id="MobiDB-lite"/>
    </source>
</evidence>
<dbReference type="EMBL" id="ML986592">
    <property type="protein sequence ID" value="KAF2267316.1"/>
    <property type="molecule type" value="Genomic_DNA"/>
</dbReference>
<feature type="compositionally biased region" description="Basic and acidic residues" evidence="1">
    <location>
        <begin position="120"/>
        <end position="130"/>
    </location>
</feature>
<dbReference type="Proteomes" id="UP000800093">
    <property type="component" value="Unassembled WGS sequence"/>
</dbReference>
<keyword evidence="3" id="KW-1185">Reference proteome</keyword>
<evidence type="ECO:0000313" key="3">
    <source>
        <dbReference type="Proteomes" id="UP000800093"/>
    </source>
</evidence>
<dbReference type="AlphaFoldDB" id="A0A9P4KEP1"/>
<proteinExistence type="predicted"/>
<reference evidence="3" key="1">
    <citation type="journal article" date="2020" name="Stud. Mycol.">
        <title>101 Dothideomycetes genomes: A test case for predicting lifestyles and emergence of pathogens.</title>
        <authorList>
            <person name="Haridas S."/>
            <person name="Albert R."/>
            <person name="Binder M."/>
            <person name="Bloem J."/>
            <person name="LaButti K."/>
            <person name="Salamov A."/>
            <person name="Andreopoulos B."/>
            <person name="Baker S."/>
            <person name="Barry K."/>
            <person name="Bills G."/>
            <person name="Bluhm B."/>
            <person name="Cannon C."/>
            <person name="Castanera R."/>
            <person name="Culley D."/>
            <person name="Daum C."/>
            <person name="Ezra D."/>
            <person name="Gonzalez J."/>
            <person name="Henrissat B."/>
            <person name="Kuo A."/>
            <person name="Liang C."/>
            <person name="Lipzen A."/>
            <person name="Lutzoni F."/>
            <person name="Magnuson J."/>
            <person name="Mondo S."/>
            <person name="Nolan M."/>
            <person name="Ohm R."/>
            <person name="Pangilinan J."/>
            <person name="Park H.-J."/>
            <person name="Ramirez L."/>
            <person name="Alfaro M."/>
            <person name="Sun H."/>
            <person name="Tritt A."/>
            <person name="Yoshinaga Y."/>
            <person name="Zwiers L.-H."/>
            <person name="Turgeon B."/>
            <person name="Goodwin S."/>
            <person name="Spatafora J."/>
            <person name="Crous P."/>
            <person name="Grigoriev I."/>
        </authorList>
    </citation>
    <scope>NUCLEOTIDE SEQUENCE [LARGE SCALE GENOMIC DNA]</scope>
    <source>
        <strain evidence="3">CBS 304.66</strain>
    </source>
</reference>
<feature type="region of interest" description="Disordered" evidence="1">
    <location>
        <begin position="116"/>
        <end position="158"/>
    </location>
</feature>